<keyword evidence="1" id="KW-0805">Transcription regulation</keyword>
<dbReference type="Gene3D" id="3.40.50.2300">
    <property type="match status" value="1"/>
</dbReference>
<dbReference type="EMBL" id="LXEQ01000051">
    <property type="protein sequence ID" value="OAT25819.1"/>
    <property type="molecule type" value="Genomic_DNA"/>
</dbReference>
<accession>A0ABX2W5M9</accession>
<dbReference type="PANTHER" id="PTHR44688">
    <property type="entry name" value="DNA-BINDING TRANSCRIPTIONAL ACTIVATOR DEVR_DOSR"/>
    <property type="match status" value="1"/>
</dbReference>
<dbReference type="PROSITE" id="PS00622">
    <property type="entry name" value="HTH_LUXR_1"/>
    <property type="match status" value="1"/>
</dbReference>
<evidence type="ECO:0000313" key="6">
    <source>
        <dbReference type="Proteomes" id="UP000078407"/>
    </source>
</evidence>
<dbReference type="InterPro" id="IPR036388">
    <property type="entry name" value="WH-like_DNA-bd_sf"/>
</dbReference>
<name>A0ABX2W5M9_9ENTR</name>
<dbReference type="PRINTS" id="PR00038">
    <property type="entry name" value="HTHLUXR"/>
</dbReference>
<feature type="domain" description="HTH luxR-type" evidence="4">
    <location>
        <begin position="142"/>
        <end position="207"/>
    </location>
</feature>
<dbReference type="InterPro" id="IPR016032">
    <property type="entry name" value="Sig_transdc_resp-reg_C-effctor"/>
</dbReference>
<dbReference type="Proteomes" id="UP000078407">
    <property type="component" value="Unassembled WGS sequence"/>
</dbReference>
<sequence>MCDMEKKVYLITNRSLQSQLLLNFLTQESDASVIFLDINQSFTPDAITQSIVLYDVQASSRRASKRWSGLFNRSEGHFRGYLINCPTSLSVYEKISWPFFESMISRDCPTESLLNLISKAEKSLPGMNKRYLSKKSQNIPTGSPRIKDLTEREYEILSELCKGGSNLQIANNFFISEHTVRTHIYNIFKKISVTNRTQAANWANHQFTKCLSE</sequence>
<protein>
    <submittedName>
        <fullName evidence="5">Signal transduction response regulator</fullName>
    </submittedName>
</protein>
<reference evidence="5 6" key="1">
    <citation type="submission" date="2016-04" db="EMBL/GenBank/DDBJ databases">
        <title>ATOL: Assembling a taxonomically balanced genome-scale reconstruction of the evolutionary history of the Enterobacteriaceae.</title>
        <authorList>
            <person name="Plunkett G.III."/>
            <person name="Neeno-Eckwall E.C."/>
            <person name="Glasner J.D."/>
            <person name="Perna N.T."/>
        </authorList>
    </citation>
    <scope>NUCLEOTIDE SEQUENCE [LARGE SCALE GENOMIC DNA]</scope>
    <source>
        <strain evidence="5 6">ATCC 51602</strain>
    </source>
</reference>
<keyword evidence="3" id="KW-0804">Transcription</keyword>
<keyword evidence="2" id="KW-0238">DNA-binding</keyword>
<proteinExistence type="predicted"/>
<evidence type="ECO:0000256" key="1">
    <source>
        <dbReference type="ARBA" id="ARBA00023015"/>
    </source>
</evidence>
<keyword evidence="6" id="KW-1185">Reference proteome</keyword>
<evidence type="ECO:0000313" key="5">
    <source>
        <dbReference type="EMBL" id="OAT25819.1"/>
    </source>
</evidence>
<comment type="caution">
    <text evidence="5">The sequence shown here is derived from an EMBL/GenBank/DDBJ whole genome shotgun (WGS) entry which is preliminary data.</text>
</comment>
<dbReference type="PROSITE" id="PS50043">
    <property type="entry name" value="HTH_LUXR_2"/>
    <property type="match status" value="1"/>
</dbReference>
<dbReference type="PANTHER" id="PTHR44688:SF16">
    <property type="entry name" value="DNA-BINDING TRANSCRIPTIONAL ACTIVATOR DEVR_DOSR"/>
    <property type="match status" value="1"/>
</dbReference>
<gene>
    <name evidence="5" type="ORF">M976_03462</name>
</gene>
<dbReference type="Gene3D" id="1.10.10.10">
    <property type="entry name" value="Winged helix-like DNA-binding domain superfamily/Winged helix DNA-binding domain"/>
    <property type="match status" value="1"/>
</dbReference>
<dbReference type="SMART" id="SM00421">
    <property type="entry name" value="HTH_LUXR"/>
    <property type="match status" value="1"/>
</dbReference>
<dbReference type="Pfam" id="PF00196">
    <property type="entry name" value="GerE"/>
    <property type="match status" value="1"/>
</dbReference>
<evidence type="ECO:0000259" key="4">
    <source>
        <dbReference type="PROSITE" id="PS50043"/>
    </source>
</evidence>
<organism evidence="5 6">
    <name type="scientific">Buttiauxella ferragutiae ATCC 51602</name>
    <dbReference type="NCBI Taxonomy" id="1354252"/>
    <lineage>
        <taxon>Bacteria</taxon>
        <taxon>Pseudomonadati</taxon>
        <taxon>Pseudomonadota</taxon>
        <taxon>Gammaproteobacteria</taxon>
        <taxon>Enterobacterales</taxon>
        <taxon>Enterobacteriaceae</taxon>
        <taxon>Buttiauxella</taxon>
    </lineage>
</organism>
<dbReference type="SUPFAM" id="SSF46894">
    <property type="entry name" value="C-terminal effector domain of the bipartite response regulators"/>
    <property type="match status" value="1"/>
</dbReference>
<dbReference type="InterPro" id="IPR000792">
    <property type="entry name" value="Tscrpt_reg_LuxR_C"/>
</dbReference>
<dbReference type="CDD" id="cd06170">
    <property type="entry name" value="LuxR_C_like"/>
    <property type="match status" value="1"/>
</dbReference>
<evidence type="ECO:0000256" key="2">
    <source>
        <dbReference type="ARBA" id="ARBA00023125"/>
    </source>
</evidence>
<evidence type="ECO:0000256" key="3">
    <source>
        <dbReference type="ARBA" id="ARBA00023163"/>
    </source>
</evidence>